<dbReference type="PANTHER" id="PTHR12486">
    <property type="entry name" value="APRATAXIN-RELATED"/>
    <property type="match status" value="1"/>
</dbReference>
<dbReference type="GeneID" id="127565896"/>
<dbReference type="Gene3D" id="3.30.428.10">
    <property type="entry name" value="HIT-like"/>
    <property type="match status" value="1"/>
</dbReference>
<dbReference type="SUPFAM" id="SSF54197">
    <property type="entry name" value="HIT-like"/>
    <property type="match status" value="1"/>
</dbReference>
<reference evidence="4" key="1">
    <citation type="submission" date="2025-08" db="UniProtKB">
        <authorList>
            <consortium name="RefSeq"/>
        </authorList>
    </citation>
    <scope>IDENTIFICATION</scope>
    <source>
        <strain evidence="4">15112-1751.03</strain>
        <tissue evidence="4">Whole Adult</tissue>
    </source>
</reference>
<dbReference type="OrthoDB" id="3512845at2759"/>
<dbReference type="GO" id="GO:1990165">
    <property type="term" value="F:single-strand break-containing DNA binding"/>
    <property type="evidence" value="ECO:0007669"/>
    <property type="project" value="TreeGrafter"/>
</dbReference>
<protein>
    <submittedName>
        <fullName evidence="4">Aprataxin-like protein</fullName>
    </submittedName>
</protein>
<feature type="compositionally biased region" description="Polar residues" evidence="1">
    <location>
        <begin position="398"/>
        <end position="415"/>
    </location>
</feature>
<dbReference type="RefSeq" id="XP_051862736.1">
    <property type="nucleotide sequence ID" value="XM_052006776.1"/>
</dbReference>
<dbReference type="GO" id="GO:0003697">
    <property type="term" value="F:single-stranded DNA binding"/>
    <property type="evidence" value="ECO:0007669"/>
    <property type="project" value="TreeGrafter"/>
</dbReference>
<evidence type="ECO:0000313" key="3">
    <source>
        <dbReference type="Proteomes" id="UP000515160"/>
    </source>
</evidence>
<dbReference type="Proteomes" id="UP000515160">
    <property type="component" value="Chromosome 2R"/>
</dbReference>
<accession>A0A9C6W7Y3</accession>
<dbReference type="GO" id="GO:0000012">
    <property type="term" value="P:single strand break repair"/>
    <property type="evidence" value="ECO:0007669"/>
    <property type="project" value="TreeGrafter"/>
</dbReference>
<feature type="compositionally biased region" description="Polar residues" evidence="1">
    <location>
        <begin position="374"/>
        <end position="385"/>
    </location>
</feature>
<gene>
    <name evidence="4" type="primary">LOC127565896</name>
</gene>
<feature type="compositionally biased region" description="Low complexity" evidence="1">
    <location>
        <begin position="425"/>
        <end position="437"/>
    </location>
</feature>
<feature type="compositionally biased region" description="Polar residues" evidence="1">
    <location>
        <begin position="465"/>
        <end position="478"/>
    </location>
</feature>
<feature type="compositionally biased region" description="Polar residues" evidence="1">
    <location>
        <begin position="228"/>
        <end position="258"/>
    </location>
</feature>
<dbReference type="PANTHER" id="PTHR12486:SF4">
    <property type="entry name" value="APRATAXIN"/>
    <property type="match status" value="1"/>
</dbReference>
<evidence type="ECO:0000259" key="2">
    <source>
        <dbReference type="Pfam" id="PF16278"/>
    </source>
</evidence>
<feature type="compositionally biased region" description="Polar residues" evidence="1">
    <location>
        <begin position="440"/>
        <end position="457"/>
    </location>
</feature>
<dbReference type="Pfam" id="PF11969">
    <property type="entry name" value="DcpS_C"/>
    <property type="match status" value="1"/>
</dbReference>
<dbReference type="InterPro" id="IPR032566">
    <property type="entry name" value="Znf-C2HE"/>
</dbReference>
<organism evidence="3 4">
    <name type="scientific">Drosophila albomicans</name>
    <name type="common">Fruit fly</name>
    <dbReference type="NCBI Taxonomy" id="7291"/>
    <lineage>
        <taxon>Eukaryota</taxon>
        <taxon>Metazoa</taxon>
        <taxon>Ecdysozoa</taxon>
        <taxon>Arthropoda</taxon>
        <taxon>Hexapoda</taxon>
        <taxon>Insecta</taxon>
        <taxon>Pterygota</taxon>
        <taxon>Neoptera</taxon>
        <taxon>Endopterygota</taxon>
        <taxon>Diptera</taxon>
        <taxon>Brachycera</taxon>
        <taxon>Muscomorpha</taxon>
        <taxon>Ephydroidea</taxon>
        <taxon>Drosophilidae</taxon>
        <taxon>Drosophila</taxon>
    </lineage>
</organism>
<dbReference type="GO" id="GO:0030983">
    <property type="term" value="F:mismatched DNA binding"/>
    <property type="evidence" value="ECO:0007669"/>
    <property type="project" value="TreeGrafter"/>
</dbReference>
<keyword evidence="3" id="KW-1185">Reference proteome</keyword>
<dbReference type="InterPro" id="IPR036265">
    <property type="entry name" value="HIT-like_sf"/>
</dbReference>
<dbReference type="GO" id="GO:0003725">
    <property type="term" value="F:double-stranded RNA binding"/>
    <property type="evidence" value="ECO:0007669"/>
    <property type="project" value="TreeGrafter"/>
</dbReference>
<dbReference type="GO" id="GO:0005634">
    <property type="term" value="C:nucleus"/>
    <property type="evidence" value="ECO:0007669"/>
    <property type="project" value="TreeGrafter"/>
</dbReference>
<dbReference type="GO" id="GO:0033699">
    <property type="term" value="F:DNA 5'-adenosine monophosphate hydrolase activity"/>
    <property type="evidence" value="ECO:0007669"/>
    <property type="project" value="TreeGrafter"/>
</dbReference>
<feature type="region of interest" description="Disordered" evidence="1">
    <location>
        <begin position="205"/>
        <end position="269"/>
    </location>
</feature>
<evidence type="ECO:0000313" key="4">
    <source>
        <dbReference type="RefSeq" id="XP_051862736.1"/>
    </source>
</evidence>
<feature type="region of interest" description="Disordered" evidence="1">
    <location>
        <begin position="374"/>
        <end position="491"/>
    </location>
</feature>
<sequence>MEHISVARHALVKRLENNKDTILIESDRAAVMKDRYPKAQYHFLIVCKEDIANVSLLKQEHIPLLDHMMDLANQIIEQQNHLSSSNFLVGFKMDAFMDRLSMHVISNDFYSVSFKKVSHWNSFHSDLFLTYQAAYALLRSQGCIEPLSKEKALELRSVTTLQCNQCEFKTSTLFELKGHLYKHWNDREHDIEVKKQLEKITQMLDESKLDEQESNVESPKSPEDSKPHSTQWRSNPSDQNQTNVISRETKPTSANWRQRPNHVPNDCEQQQSTLPYENHFERHFQNYAIRQHQPYLHPLLGQSLMGPSPPFAQGNYYQSLNQFQQPQPRMLNANNTINQQNYMRFLAPQSTESPPRFNPFKQTPNMANFNRYQCPVNPTNRQNVTIHDKPRWIPKPQYKQNQPGVDSPGNSSNKLPSEANEAKQTKPQQKQNPNAKADICNNSTVLKEQPNKANQNKPKWKPKAQHSQGPNNNLNKSAGNKAANPTKLQHK</sequence>
<name>A0A9C6W7Y3_DROAB</name>
<dbReference type="Pfam" id="PF16278">
    <property type="entry name" value="zf-C2HE"/>
    <property type="match status" value="1"/>
</dbReference>
<feature type="domain" description="Aprataxin C2HE/C2H2/C2HC zinc finger" evidence="2">
    <location>
        <begin position="125"/>
        <end position="185"/>
    </location>
</feature>
<dbReference type="AlphaFoldDB" id="A0A9C6W7Y3"/>
<proteinExistence type="predicted"/>
<evidence type="ECO:0000256" key="1">
    <source>
        <dbReference type="SAM" id="MobiDB-lite"/>
    </source>
</evidence>